<dbReference type="PROSITE" id="PS00107">
    <property type="entry name" value="PROTEIN_KINASE_ATP"/>
    <property type="match status" value="1"/>
</dbReference>
<dbReference type="SMART" id="SM00133">
    <property type="entry name" value="S_TK_X"/>
    <property type="match status" value="1"/>
</dbReference>
<dbReference type="Pfam" id="PF00069">
    <property type="entry name" value="Pkinase"/>
    <property type="match status" value="1"/>
</dbReference>
<evidence type="ECO:0000256" key="2">
    <source>
        <dbReference type="ARBA" id="ARBA00012428"/>
    </source>
</evidence>
<evidence type="ECO:0000256" key="1">
    <source>
        <dbReference type="ARBA" id="ARBA00006352"/>
    </source>
</evidence>
<keyword evidence="7 17" id="KW-0418">Kinase</keyword>
<evidence type="ECO:0000256" key="13">
    <source>
        <dbReference type="SAM" id="MobiDB-lite"/>
    </source>
</evidence>
<dbReference type="PROSITE" id="PS50011">
    <property type="entry name" value="PROTEIN_KINASE_DOM"/>
    <property type="match status" value="1"/>
</dbReference>
<evidence type="ECO:0000259" key="16">
    <source>
        <dbReference type="PROSITE" id="PS51285"/>
    </source>
</evidence>
<keyword evidence="5" id="KW-0808">Transferase</keyword>
<evidence type="ECO:0000256" key="3">
    <source>
        <dbReference type="ARBA" id="ARBA00022527"/>
    </source>
</evidence>
<dbReference type="SMART" id="SM00100">
    <property type="entry name" value="cNMP"/>
    <property type="match status" value="2"/>
</dbReference>
<keyword evidence="8 12" id="KW-0067">ATP-binding</keyword>
<comment type="similarity">
    <text evidence="1">Belongs to the protein kinase superfamily. AGC Ser/Thr protein kinase family. cGMP subfamily.</text>
</comment>
<dbReference type="PANTHER" id="PTHR24353">
    <property type="entry name" value="CYCLIC NUCLEOTIDE-DEPENDENT PROTEIN KINASE"/>
    <property type="match status" value="1"/>
</dbReference>
<evidence type="ECO:0000256" key="12">
    <source>
        <dbReference type="PROSITE-ProRule" id="PRU10141"/>
    </source>
</evidence>
<keyword evidence="4" id="KW-0140">cGMP</keyword>
<dbReference type="InterPro" id="IPR000961">
    <property type="entry name" value="AGC-kinase_C"/>
</dbReference>
<dbReference type="CDD" id="cd00038">
    <property type="entry name" value="CAP_ED"/>
    <property type="match status" value="2"/>
</dbReference>
<evidence type="ECO:0000313" key="18">
    <source>
        <dbReference type="Proteomes" id="UP000235965"/>
    </source>
</evidence>
<evidence type="ECO:0000256" key="6">
    <source>
        <dbReference type="ARBA" id="ARBA00022741"/>
    </source>
</evidence>
<dbReference type="EC" id="2.7.11.12" evidence="2"/>
<dbReference type="Gene3D" id="3.30.200.20">
    <property type="entry name" value="Phosphorylase Kinase, domain 1"/>
    <property type="match status" value="1"/>
</dbReference>
<dbReference type="InterPro" id="IPR035014">
    <property type="entry name" value="STKc_cGK"/>
</dbReference>
<dbReference type="GO" id="GO:0005737">
    <property type="term" value="C:cytoplasm"/>
    <property type="evidence" value="ECO:0007669"/>
    <property type="project" value="UniProtKB-ARBA"/>
</dbReference>
<dbReference type="PRINTS" id="PR00104">
    <property type="entry name" value="CGMPKINASE"/>
</dbReference>
<dbReference type="EMBL" id="NEVH01013973">
    <property type="protein sequence ID" value="PNF28058.1"/>
    <property type="molecule type" value="Genomic_DNA"/>
</dbReference>
<dbReference type="SUPFAM" id="SSF51206">
    <property type="entry name" value="cAMP-binding domain-like"/>
    <property type="match status" value="2"/>
</dbReference>
<dbReference type="InterPro" id="IPR002374">
    <property type="entry name" value="cGMP_dep_kinase"/>
</dbReference>
<feature type="domain" description="AGC-kinase C-terminal" evidence="16">
    <location>
        <begin position="639"/>
        <end position="690"/>
    </location>
</feature>
<sequence length="690" mass="79817">MRMRRYPGRAVVEGELHPDSDSARRMMALLYEASWQECRDKCLLKRSKSLRTIDPESARWEAEDMRRPRSQQPQGEFWEHRRGIGWTRKFHPHELRAYPETFPPRLYQNLPVRDARMRQRRSSASSADLPPEEEFAIPRPKLIVPVHTYGIRKRRTGNTMHLPPEGRVEVSRENKYLSTLAPGKVFGELAILYNCKRTATIKAATDCKLWAIERQCFQTIMMRTGLIRQAEYTDFLKSVPIFKNLPEETLTKISDVLEETFYAPGDYIIRQGARGDTFFIISKGQVKVTIKQPNTEEEKYIRTLQKGDFFGEKALQGDDLRTANIIADEHEGVTCLVIDRETFNQLISSLDEIRTRYKDEGVERRRINEEFRDVKLADLRILATLGVGGFGRVELVQIAGDPTRSFALKQMKKSQIVETRQQQHIMSEKEIMGEANCEFIVKLFKTFKDRKYLYMLMESCLGGELWTILRDKGHFDDSTTRFYTACVVEAFDYLHSRNIIYRDLKPENLLLDVNGYVKLVDFGFAKKLQQGRKTWTFCGTPEYVAPEVILNRGHDISADYWSLGVLMFELLTGTPPFTGSDPMKTYNIILKGIDAIEFPRNITRNAMALIKKLCRDNPTERLGYQKGGISEIQKHKWFDGFNWEGLINHTLIPPITPKVRNVTDTSNFDEYPPDSEGPPLDDLTGWDADF</sequence>
<dbReference type="InterPro" id="IPR000719">
    <property type="entry name" value="Prot_kinase_dom"/>
</dbReference>
<keyword evidence="18" id="KW-1185">Reference proteome</keyword>
<dbReference type="InterPro" id="IPR008271">
    <property type="entry name" value="Ser/Thr_kinase_AS"/>
</dbReference>
<feature type="binding site" evidence="12">
    <location>
        <position position="409"/>
    </location>
    <ligand>
        <name>ATP</name>
        <dbReference type="ChEBI" id="CHEBI:30616"/>
    </ligand>
</feature>
<evidence type="ECO:0000259" key="15">
    <source>
        <dbReference type="PROSITE" id="PS50042"/>
    </source>
</evidence>
<evidence type="ECO:0000256" key="5">
    <source>
        <dbReference type="ARBA" id="ARBA00022679"/>
    </source>
</evidence>
<dbReference type="InterPro" id="IPR017441">
    <property type="entry name" value="Protein_kinase_ATP_BS"/>
</dbReference>
<dbReference type="Gene3D" id="1.10.510.10">
    <property type="entry name" value="Transferase(Phosphotransferase) domain 1"/>
    <property type="match status" value="1"/>
</dbReference>
<dbReference type="OrthoDB" id="63267at2759"/>
<dbReference type="PANTHER" id="PTHR24353:SF111">
    <property type="match status" value="1"/>
</dbReference>
<name>A0A2J7QHI9_9NEOP</name>
<dbReference type="GO" id="GO:0004692">
    <property type="term" value="F:cGMP-dependent protein kinase activity"/>
    <property type="evidence" value="ECO:0007669"/>
    <property type="project" value="UniProtKB-EC"/>
</dbReference>
<dbReference type="SUPFAM" id="SSF56112">
    <property type="entry name" value="Protein kinase-like (PK-like)"/>
    <property type="match status" value="1"/>
</dbReference>
<dbReference type="InterPro" id="IPR018490">
    <property type="entry name" value="cNMP-bd_dom_sf"/>
</dbReference>
<evidence type="ECO:0000313" key="17">
    <source>
        <dbReference type="EMBL" id="PNF28058.1"/>
    </source>
</evidence>
<dbReference type="PROSITE" id="PS00888">
    <property type="entry name" value="CNMP_BINDING_1"/>
    <property type="match status" value="1"/>
</dbReference>
<comment type="caution">
    <text evidence="17">The sequence shown here is derived from an EMBL/GenBank/DDBJ whole genome shotgun (WGS) entry which is preliminary data.</text>
</comment>
<keyword evidence="9" id="KW-0142">cGMP-binding</keyword>
<dbReference type="GO" id="GO:0106310">
    <property type="term" value="F:protein serine kinase activity"/>
    <property type="evidence" value="ECO:0007669"/>
    <property type="project" value="RHEA"/>
</dbReference>
<evidence type="ECO:0000256" key="7">
    <source>
        <dbReference type="ARBA" id="ARBA00022777"/>
    </source>
</evidence>
<comment type="catalytic activity">
    <reaction evidence="11">
        <text>L-seryl-[protein] + ATP = O-phospho-L-seryl-[protein] + ADP + H(+)</text>
        <dbReference type="Rhea" id="RHEA:17989"/>
        <dbReference type="Rhea" id="RHEA-COMP:9863"/>
        <dbReference type="Rhea" id="RHEA-COMP:11604"/>
        <dbReference type="ChEBI" id="CHEBI:15378"/>
        <dbReference type="ChEBI" id="CHEBI:29999"/>
        <dbReference type="ChEBI" id="CHEBI:30616"/>
        <dbReference type="ChEBI" id="CHEBI:83421"/>
        <dbReference type="ChEBI" id="CHEBI:456216"/>
        <dbReference type="EC" id="2.7.11.12"/>
    </reaction>
</comment>
<dbReference type="CDD" id="cd05572">
    <property type="entry name" value="STKc_cGK"/>
    <property type="match status" value="1"/>
</dbReference>
<dbReference type="AlphaFoldDB" id="A0A2J7QHI9"/>
<dbReference type="Proteomes" id="UP000235965">
    <property type="component" value="Unassembled WGS sequence"/>
</dbReference>
<keyword evidence="6 12" id="KW-0547">Nucleotide-binding</keyword>
<reference evidence="17 18" key="1">
    <citation type="submission" date="2017-12" db="EMBL/GenBank/DDBJ databases">
        <title>Hemimetabolous genomes reveal molecular basis of termite eusociality.</title>
        <authorList>
            <person name="Harrison M.C."/>
            <person name="Jongepier E."/>
            <person name="Robertson H.M."/>
            <person name="Arning N."/>
            <person name="Bitard-Feildel T."/>
            <person name="Chao H."/>
            <person name="Childers C.P."/>
            <person name="Dinh H."/>
            <person name="Doddapaneni H."/>
            <person name="Dugan S."/>
            <person name="Gowin J."/>
            <person name="Greiner C."/>
            <person name="Han Y."/>
            <person name="Hu H."/>
            <person name="Hughes D.S.T."/>
            <person name="Huylmans A.-K."/>
            <person name="Kemena C."/>
            <person name="Kremer L.P.M."/>
            <person name="Lee S.L."/>
            <person name="Lopez-Ezquerra A."/>
            <person name="Mallet L."/>
            <person name="Monroy-Kuhn J.M."/>
            <person name="Moser A."/>
            <person name="Murali S.C."/>
            <person name="Muzny D.M."/>
            <person name="Otani S."/>
            <person name="Piulachs M.-D."/>
            <person name="Poelchau M."/>
            <person name="Qu J."/>
            <person name="Schaub F."/>
            <person name="Wada-Katsumata A."/>
            <person name="Worley K.C."/>
            <person name="Xie Q."/>
            <person name="Ylla G."/>
            <person name="Poulsen M."/>
            <person name="Gibbs R.A."/>
            <person name="Schal C."/>
            <person name="Richards S."/>
            <person name="Belles X."/>
            <person name="Korb J."/>
            <person name="Bornberg-Bauer E."/>
        </authorList>
    </citation>
    <scope>NUCLEOTIDE SEQUENCE [LARGE SCALE GENOMIC DNA]</scope>
    <source>
        <tissue evidence="17">Whole body</tissue>
    </source>
</reference>
<dbReference type="PROSITE" id="PS00108">
    <property type="entry name" value="PROTEIN_KINASE_ST"/>
    <property type="match status" value="1"/>
</dbReference>
<dbReference type="InterPro" id="IPR018488">
    <property type="entry name" value="cNMP-bd_CS"/>
</dbReference>
<dbReference type="Gene3D" id="2.60.120.10">
    <property type="entry name" value="Jelly Rolls"/>
    <property type="match status" value="2"/>
</dbReference>
<dbReference type="PROSITE" id="PS00889">
    <property type="entry name" value="CNMP_BINDING_2"/>
    <property type="match status" value="2"/>
</dbReference>
<evidence type="ECO:0000259" key="14">
    <source>
        <dbReference type="PROSITE" id="PS50011"/>
    </source>
</evidence>
<evidence type="ECO:0000256" key="8">
    <source>
        <dbReference type="ARBA" id="ARBA00022840"/>
    </source>
</evidence>
<dbReference type="FunFam" id="1.10.510.10:FF:000096">
    <property type="entry name" value="cGMP-dependent protein kinase"/>
    <property type="match status" value="1"/>
</dbReference>
<dbReference type="PROSITE" id="PS51285">
    <property type="entry name" value="AGC_KINASE_CTER"/>
    <property type="match status" value="1"/>
</dbReference>
<dbReference type="Pfam" id="PF00027">
    <property type="entry name" value="cNMP_binding"/>
    <property type="match status" value="2"/>
</dbReference>
<feature type="region of interest" description="Disordered" evidence="13">
    <location>
        <begin position="663"/>
        <end position="690"/>
    </location>
</feature>
<dbReference type="InterPro" id="IPR011009">
    <property type="entry name" value="Kinase-like_dom_sf"/>
</dbReference>
<dbReference type="GO" id="GO:0030553">
    <property type="term" value="F:cGMP binding"/>
    <property type="evidence" value="ECO:0007669"/>
    <property type="project" value="UniProtKB-KW"/>
</dbReference>
<feature type="domain" description="Protein kinase" evidence="14">
    <location>
        <begin position="379"/>
        <end position="638"/>
    </location>
</feature>
<proteinExistence type="inferred from homology"/>
<feature type="domain" description="Cyclic nucleotide-binding" evidence="15">
    <location>
        <begin position="241"/>
        <end position="364"/>
    </location>
</feature>
<evidence type="ECO:0000256" key="4">
    <source>
        <dbReference type="ARBA" id="ARBA00022535"/>
    </source>
</evidence>
<dbReference type="InterPro" id="IPR000595">
    <property type="entry name" value="cNMP-bd_dom"/>
</dbReference>
<keyword evidence="3" id="KW-0723">Serine/threonine-protein kinase</keyword>
<dbReference type="PROSITE" id="PS50042">
    <property type="entry name" value="CNMP_BINDING_3"/>
    <property type="match status" value="2"/>
</dbReference>
<gene>
    <name evidence="17" type="primary">for_4</name>
    <name evidence="17" type="ORF">B7P43_G12272</name>
</gene>
<organism evidence="17 18">
    <name type="scientific">Cryptotermes secundus</name>
    <dbReference type="NCBI Taxonomy" id="105785"/>
    <lineage>
        <taxon>Eukaryota</taxon>
        <taxon>Metazoa</taxon>
        <taxon>Ecdysozoa</taxon>
        <taxon>Arthropoda</taxon>
        <taxon>Hexapoda</taxon>
        <taxon>Insecta</taxon>
        <taxon>Pterygota</taxon>
        <taxon>Neoptera</taxon>
        <taxon>Polyneoptera</taxon>
        <taxon>Dictyoptera</taxon>
        <taxon>Blattodea</taxon>
        <taxon>Blattoidea</taxon>
        <taxon>Termitoidae</taxon>
        <taxon>Kalotermitidae</taxon>
        <taxon>Cryptotermitinae</taxon>
        <taxon>Cryptotermes</taxon>
    </lineage>
</organism>
<dbReference type="FunFam" id="2.60.120.10:FF:000064">
    <property type="entry name" value="cGMP-dependent protein kinase, isozyme"/>
    <property type="match status" value="1"/>
</dbReference>
<protein>
    <recommendedName>
        <fullName evidence="2">cGMP-dependent protein kinase</fullName>
        <ecNumber evidence="2">2.7.11.12</ecNumber>
    </recommendedName>
</protein>
<dbReference type="SMART" id="SM00220">
    <property type="entry name" value="S_TKc"/>
    <property type="match status" value="1"/>
</dbReference>
<accession>A0A2J7QHI9</accession>
<dbReference type="GO" id="GO:0005524">
    <property type="term" value="F:ATP binding"/>
    <property type="evidence" value="ECO:0007669"/>
    <property type="project" value="UniProtKB-UniRule"/>
</dbReference>
<comment type="catalytic activity">
    <reaction evidence="10">
        <text>L-threonyl-[protein] + ATP = O-phospho-L-threonyl-[protein] + ADP + H(+)</text>
        <dbReference type="Rhea" id="RHEA:46608"/>
        <dbReference type="Rhea" id="RHEA-COMP:11060"/>
        <dbReference type="Rhea" id="RHEA-COMP:11605"/>
        <dbReference type="ChEBI" id="CHEBI:15378"/>
        <dbReference type="ChEBI" id="CHEBI:30013"/>
        <dbReference type="ChEBI" id="CHEBI:30616"/>
        <dbReference type="ChEBI" id="CHEBI:61977"/>
        <dbReference type="ChEBI" id="CHEBI:456216"/>
        <dbReference type="EC" id="2.7.11.12"/>
    </reaction>
</comment>
<evidence type="ECO:0000256" key="11">
    <source>
        <dbReference type="ARBA" id="ARBA00047462"/>
    </source>
</evidence>
<evidence type="ECO:0000256" key="10">
    <source>
        <dbReference type="ARBA" id="ARBA00047298"/>
    </source>
</evidence>
<evidence type="ECO:0000256" key="9">
    <source>
        <dbReference type="ARBA" id="ARBA00022992"/>
    </source>
</evidence>
<dbReference type="InterPro" id="IPR014710">
    <property type="entry name" value="RmlC-like_jellyroll"/>
</dbReference>
<feature type="domain" description="Cyclic nucleotide-binding" evidence="15">
    <location>
        <begin position="151"/>
        <end position="238"/>
    </location>
</feature>